<dbReference type="AlphaFoldDB" id="A0A841DUQ2"/>
<name>A0A841DUQ2_9ACTN</name>
<evidence type="ECO:0000259" key="1">
    <source>
        <dbReference type="SMART" id="SM00849"/>
    </source>
</evidence>
<dbReference type="PANTHER" id="PTHR46018:SF7">
    <property type="entry name" value="RIBONUCLEASE Z"/>
    <property type="match status" value="1"/>
</dbReference>
<dbReference type="PANTHER" id="PTHR46018">
    <property type="entry name" value="ZINC PHOSPHODIESTERASE ELAC PROTEIN 1"/>
    <property type="match status" value="1"/>
</dbReference>
<evidence type="ECO:0000313" key="2">
    <source>
        <dbReference type="EMBL" id="MBB5982342.1"/>
    </source>
</evidence>
<dbReference type="EMBL" id="JACHNF010000001">
    <property type="protein sequence ID" value="MBB5982342.1"/>
    <property type="molecule type" value="Genomic_DNA"/>
</dbReference>
<dbReference type="Gene3D" id="3.60.15.10">
    <property type="entry name" value="Ribonuclease Z/Hydroxyacylglutathione hydrolase-like"/>
    <property type="match status" value="1"/>
</dbReference>
<keyword evidence="3" id="KW-1185">Reference proteome</keyword>
<dbReference type="GO" id="GO:0042781">
    <property type="term" value="F:3'-tRNA processing endoribonuclease activity"/>
    <property type="evidence" value="ECO:0007669"/>
    <property type="project" value="TreeGrafter"/>
</dbReference>
<dbReference type="Pfam" id="PF23023">
    <property type="entry name" value="Anti-Pycsar_Apyc1"/>
    <property type="match status" value="1"/>
</dbReference>
<dbReference type="InterPro" id="IPR001279">
    <property type="entry name" value="Metallo-B-lactamas"/>
</dbReference>
<dbReference type="CDD" id="cd07740">
    <property type="entry name" value="metallo-hydrolase-like_MBL-fold"/>
    <property type="match status" value="1"/>
</dbReference>
<comment type="caution">
    <text evidence="2">The sequence shown here is derived from an EMBL/GenBank/DDBJ whole genome shotgun (WGS) entry which is preliminary data.</text>
</comment>
<sequence>MDITVAGSGDAFGSGGRFQTCIAVGTRTLIDCGTTSLTALRQQSLDPNEIRTVVITHLHGDHFGGLPFLILDGQFRRRTEDLTVVGPPGTQARLTDAMETLFPGSSQVQRRFGVHVLEHADGRTRQLDELTVTPYEVRHASGAPAYAVRLQTPDRSIAYSGDTEWTDALFRAADEADLFLCEGYSTSPVRWHLDLQTLAQYRDSFTCRQLVLTHLSPTALAADLSDWSVAYDGMRL</sequence>
<reference evidence="2 3" key="1">
    <citation type="submission" date="2020-08" db="EMBL/GenBank/DDBJ databases">
        <title>Sequencing the genomes of 1000 actinobacteria strains.</title>
        <authorList>
            <person name="Klenk H.-P."/>
        </authorList>
    </citation>
    <scope>NUCLEOTIDE SEQUENCE [LARGE SCALE GENOMIC DNA]</scope>
    <source>
        <strain evidence="2 3">DSM 17294</strain>
    </source>
</reference>
<organism evidence="2 3">
    <name type="scientific">Kribbella solani</name>
    <dbReference type="NCBI Taxonomy" id="236067"/>
    <lineage>
        <taxon>Bacteria</taxon>
        <taxon>Bacillati</taxon>
        <taxon>Actinomycetota</taxon>
        <taxon>Actinomycetes</taxon>
        <taxon>Propionibacteriales</taxon>
        <taxon>Kribbellaceae</taxon>
        <taxon>Kribbella</taxon>
    </lineage>
</organism>
<dbReference type="SMART" id="SM00849">
    <property type="entry name" value="Lactamase_B"/>
    <property type="match status" value="1"/>
</dbReference>
<dbReference type="RefSeq" id="WP_184839487.1">
    <property type="nucleotide sequence ID" value="NZ_BAAAVN010000008.1"/>
</dbReference>
<protein>
    <submittedName>
        <fullName evidence="2">Ribonuclease BN (tRNA processing enzyme)</fullName>
    </submittedName>
</protein>
<dbReference type="Proteomes" id="UP000558997">
    <property type="component" value="Unassembled WGS sequence"/>
</dbReference>
<gene>
    <name evidence="2" type="ORF">HDA44_005683</name>
</gene>
<dbReference type="InterPro" id="IPR036866">
    <property type="entry name" value="RibonucZ/Hydroxyglut_hydro"/>
</dbReference>
<feature type="domain" description="Metallo-beta-lactamase" evidence="1">
    <location>
        <begin position="18"/>
        <end position="214"/>
    </location>
</feature>
<dbReference type="SUPFAM" id="SSF56281">
    <property type="entry name" value="Metallo-hydrolase/oxidoreductase"/>
    <property type="match status" value="1"/>
</dbReference>
<evidence type="ECO:0000313" key="3">
    <source>
        <dbReference type="Proteomes" id="UP000558997"/>
    </source>
</evidence>
<accession>A0A841DUQ2</accession>
<proteinExistence type="predicted"/>